<dbReference type="EMBL" id="KF900454">
    <property type="protein sequence ID" value="AIE95506.1"/>
    <property type="molecule type" value="Genomic_DNA"/>
</dbReference>
<protein>
    <submittedName>
        <fullName evidence="1">Uncharacterized protein</fullName>
    </submittedName>
</protein>
<dbReference type="AlphaFoldDB" id="A0A075G1A2"/>
<proteinExistence type="predicted"/>
<organism evidence="1">
    <name type="scientific">uncultured marine thaumarchaeote AD1000_66_F10</name>
    <dbReference type="NCBI Taxonomy" id="1455930"/>
    <lineage>
        <taxon>Archaea</taxon>
        <taxon>Nitrososphaerota</taxon>
        <taxon>environmental samples</taxon>
    </lineage>
</organism>
<accession>A0A075G1A2</accession>
<name>A0A075G1A2_9ARCH</name>
<reference evidence="1" key="1">
    <citation type="journal article" date="2014" name="Genome Biol. Evol.">
        <title>Pangenome evidence for extensive interdomain horizontal transfer affecting lineage core and shell genes in uncultured planktonic thaumarchaeota and euryarchaeota.</title>
        <authorList>
            <person name="Deschamps P."/>
            <person name="Zivanovic Y."/>
            <person name="Moreira D."/>
            <person name="Rodriguez-Valera F."/>
            <person name="Lopez-Garcia P."/>
        </authorList>
    </citation>
    <scope>NUCLEOTIDE SEQUENCE</scope>
</reference>
<sequence length="70" mass="8191">MIKINSTQNESKELRKIRHFSSIVIKKLKSESISSENINNFTFEELTDINKILSLTNFLLAKYENKKICI</sequence>
<evidence type="ECO:0000313" key="1">
    <source>
        <dbReference type="EMBL" id="AIE95506.1"/>
    </source>
</evidence>